<evidence type="ECO:0000256" key="3">
    <source>
        <dbReference type="ARBA" id="ARBA00022763"/>
    </source>
</evidence>
<proteinExistence type="inferred from homology"/>
<sequence length="451" mass="49613">MPGPGNKNKREKLACKNKSILSFFPRLMSSVTPQKNTNEATLVSDSNVALACGDLAAADSSYCSNQSVTAKPKNKCPYYKWIPGTPFTVDAFRYGLIRGCSGYFLSHFHYDHYGGLSSKFKGTIYCSRITANLVRKTFGQSVSVVVLPTNEFVIVNGYEILLIDANHCPGSVMILLRLPEGGVHLHTGDFRVHSSMLQAPSILADFVKTAIPNSRIGTVFLDTTFCDPYYKFPEQQLVIAAAAQVSFQALLSRPDTLILCGMYSIGKERFVLGLAEELNVKVWLPNKQRGLVTAASEGGCEVCRALVARCVASKDEARIHVVDMNELNPRAVLKNLLPMGKNIIAWKPSGWMYNPSKKATAATIKRLPCPAEAFESLREFISVEMVAKNVVVLGAAYSEHSSFTELKDFITALKPMKVQPTVFGGSAKDARKHIDSWLQEEKLLKLPSENS</sequence>
<dbReference type="InterPro" id="IPR036866">
    <property type="entry name" value="RibonucZ/Hydroxyglut_hydro"/>
</dbReference>
<dbReference type="PANTHER" id="PTHR23240">
    <property type="entry name" value="DNA CROSS-LINK REPAIR PROTEIN PSO2/SNM1-RELATED"/>
    <property type="match status" value="1"/>
</dbReference>
<name>A0A5K3EM61_MESCO</name>
<dbReference type="GO" id="GO:0006303">
    <property type="term" value="P:double-strand break repair via nonhomologous end joining"/>
    <property type="evidence" value="ECO:0007669"/>
    <property type="project" value="TreeGrafter"/>
</dbReference>
<evidence type="ECO:0000256" key="5">
    <source>
        <dbReference type="ARBA" id="ARBA00023242"/>
    </source>
</evidence>
<dbReference type="GO" id="GO:0035312">
    <property type="term" value="F:5'-3' DNA exonuclease activity"/>
    <property type="evidence" value="ECO:0007669"/>
    <property type="project" value="TreeGrafter"/>
</dbReference>
<keyword evidence="3" id="KW-0227">DNA damage</keyword>
<dbReference type="Gene3D" id="3.60.15.10">
    <property type="entry name" value="Ribonuclease Z/Hydroxyacylglutathione hydrolase-like"/>
    <property type="match status" value="1"/>
</dbReference>
<reference evidence="7" key="1">
    <citation type="submission" date="2019-11" db="UniProtKB">
        <authorList>
            <consortium name="WormBaseParasite"/>
        </authorList>
    </citation>
    <scope>IDENTIFICATION</scope>
</reference>
<keyword evidence="5" id="KW-0539">Nucleus</keyword>
<feature type="domain" description="DNA repair metallo-beta-lactamase" evidence="6">
    <location>
        <begin position="313"/>
        <end position="423"/>
    </location>
</feature>
<evidence type="ECO:0000259" key="6">
    <source>
        <dbReference type="Pfam" id="PF07522"/>
    </source>
</evidence>
<evidence type="ECO:0000256" key="2">
    <source>
        <dbReference type="ARBA" id="ARBA00010304"/>
    </source>
</evidence>
<dbReference type="InterPro" id="IPR011084">
    <property type="entry name" value="DRMBL"/>
</dbReference>
<dbReference type="GO" id="GO:0003684">
    <property type="term" value="F:damaged DNA binding"/>
    <property type="evidence" value="ECO:0007669"/>
    <property type="project" value="TreeGrafter"/>
</dbReference>
<dbReference type="PANTHER" id="PTHR23240:SF6">
    <property type="entry name" value="DNA CROSS-LINK REPAIR 1A PROTEIN"/>
    <property type="match status" value="1"/>
</dbReference>
<comment type="subcellular location">
    <subcellularLocation>
        <location evidence="1">Nucleus</location>
    </subcellularLocation>
</comment>
<evidence type="ECO:0000256" key="4">
    <source>
        <dbReference type="ARBA" id="ARBA00023204"/>
    </source>
</evidence>
<organism evidence="7">
    <name type="scientific">Mesocestoides corti</name>
    <name type="common">Flatworm</name>
    <dbReference type="NCBI Taxonomy" id="53468"/>
    <lineage>
        <taxon>Eukaryota</taxon>
        <taxon>Metazoa</taxon>
        <taxon>Spiralia</taxon>
        <taxon>Lophotrochozoa</taxon>
        <taxon>Platyhelminthes</taxon>
        <taxon>Cestoda</taxon>
        <taxon>Eucestoda</taxon>
        <taxon>Cyclophyllidea</taxon>
        <taxon>Mesocestoididae</taxon>
        <taxon>Mesocestoides</taxon>
    </lineage>
</organism>
<dbReference type="SUPFAM" id="SSF56281">
    <property type="entry name" value="Metallo-hydrolase/oxidoreductase"/>
    <property type="match status" value="1"/>
</dbReference>
<evidence type="ECO:0000256" key="1">
    <source>
        <dbReference type="ARBA" id="ARBA00004123"/>
    </source>
</evidence>
<comment type="similarity">
    <text evidence="2">Belongs to the DNA repair metallo-beta-lactamase (DRMBL) family.</text>
</comment>
<dbReference type="WBParaSite" id="MCU_001241-RB">
    <property type="protein sequence ID" value="MCU_001241-RB"/>
    <property type="gene ID" value="MCU_001241"/>
</dbReference>
<evidence type="ECO:0000313" key="7">
    <source>
        <dbReference type="WBParaSite" id="MCU_001241-RB"/>
    </source>
</evidence>
<dbReference type="Pfam" id="PF07522">
    <property type="entry name" value="DRMBL"/>
    <property type="match status" value="1"/>
</dbReference>
<dbReference type="GO" id="GO:0005634">
    <property type="term" value="C:nucleus"/>
    <property type="evidence" value="ECO:0007669"/>
    <property type="project" value="UniProtKB-SubCell"/>
</dbReference>
<dbReference type="Gene3D" id="3.40.50.12650">
    <property type="match status" value="1"/>
</dbReference>
<dbReference type="CDD" id="cd16273">
    <property type="entry name" value="SNM1A-1C-like_MBL-fold"/>
    <property type="match status" value="1"/>
</dbReference>
<dbReference type="AlphaFoldDB" id="A0A5K3EM61"/>
<dbReference type="GO" id="GO:0036297">
    <property type="term" value="P:interstrand cross-link repair"/>
    <property type="evidence" value="ECO:0007669"/>
    <property type="project" value="TreeGrafter"/>
</dbReference>
<accession>A0A5K3EM61</accession>
<protein>
    <submittedName>
        <fullName evidence="7">DRMBL domain-containing protein</fullName>
    </submittedName>
</protein>
<keyword evidence="4" id="KW-0234">DNA repair</keyword>